<comment type="caution">
    <text evidence="2">The sequence shown here is derived from an EMBL/GenBank/DDBJ whole genome shotgun (WGS) entry which is preliminary data.</text>
</comment>
<reference evidence="2" key="1">
    <citation type="journal article" date="2020" name="Phytopathology">
        <title>Genome sequence of the chestnut blight fungus Cryphonectria parasitica EP155: A fundamental resource for an archetypical invasive plant pathogen.</title>
        <authorList>
            <person name="Crouch J.A."/>
            <person name="Dawe A."/>
            <person name="Aerts A."/>
            <person name="Barry K."/>
            <person name="Churchill A.C.L."/>
            <person name="Grimwood J."/>
            <person name="Hillman B."/>
            <person name="Milgroom M.G."/>
            <person name="Pangilinan J."/>
            <person name="Smith M."/>
            <person name="Salamov A."/>
            <person name="Schmutz J."/>
            <person name="Yadav J."/>
            <person name="Grigoriev I.V."/>
            <person name="Nuss D."/>
        </authorList>
    </citation>
    <scope>NUCLEOTIDE SEQUENCE</scope>
    <source>
        <strain evidence="2">EP155</strain>
    </source>
</reference>
<dbReference type="AlphaFoldDB" id="A0A9P4Y085"/>
<dbReference type="PANTHER" id="PTHR40788:SF1">
    <property type="entry name" value="IPA PROTEIN"/>
    <property type="match status" value="1"/>
</dbReference>
<dbReference type="Proteomes" id="UP000803844">
    <property type="component" value="Unassembled WGS sequence"/>
</dbReference>
<evidence type="ECO:0008006" key="4">
    <source>
        <dbReference type="Google" id="ProtNLM"/>
    </source>
</evidence>
<evidence type="ECO:0000313" key="3">
    <source>
        <dbReference type="Proteomes" id="UP000803844"/>
    </source>
</evidence>
<dbReference type="PANTHER" id="PTHR40788">
    <property type="entry name" value="CLR5 DOMAIN-CONTAINING PROTEIN-RELATED"/>
    <property type="match status" value="1"/>
</dbReference>
<proteinExistence type="predicted"/>
<protein>
    <recommendedName>
        <fullName evidence="4">Ipa protein</fullName>
    </recommendedName>
</protein>
<feature type="region of interest" description="Disordered" evidence="1">
    <location>
        <begin position="558"/>
        <end position="593"/>
    </location>
</feature>
<dbReference type="GeneID" id="63838783"/>
<evidence type="ECO:0000313" key="2">
    <source>
        <dbReference type="EMBL" id="KAF3764005.1"/>
    </source>
</evidence>
<name>A0A9P4Y085_CRYP1</name>
<dbReference type="RefSeq" id="XP_040774966.1">
    <property type="nucleotide sequence ID" value="XM_040921654.1"/>
</dbReference>
<feature type="compositionally biased region" description="Basic and acidic residues" evidence="1">
    <location>
        <begin position="573"/>
        <end position="587"/>
    </location>
</feature>
<dbReference type="EMBL" id="MU032349">
    <property type="protein sequence ID" value="KAF3764005.1"/>
    <property type="molecule type" value="Genomic_DNA"/>
</dbReference>
<gene>
    <name evidence="2" type="ORF">M406DRAFT_341360</name>
</gene>
<keyword evidence="3" id="KW-1185">Reference proteome</keyword>
<organism evidence="2 3">
    <name type="scientific">Cryphonectria parasitica (strain ATCC 38755 / EP155)</name>
    <dbReference type="NCBI Taxonomy" id="660469"/>
    <lineage>
        <taxon>Eukaryota</taxon>
        <taxon>Fungi</taxon>
        <taxon>Dikarya</taxon>
        <taxon>Ascomycota</taxon>
        <taxon>Pezizomycotina</taxon>
        <taxon>Sordariomycetes</taxon>
        <taxon>Sordariomycetidae</taxon>
        <taxon>Diaporthales</taxon>
        <taxon>Cryphonectriaceae</taxon>
        <taxon>Cryphonectria-Endothia species complex</taxon>
        <taxon>Cryphonectria</taxon>
    </lineage>
</organism>
<evidence type="ECO:0000256" key="1">
    <source>
        <dbReference type="SAM" id="MobiDB-lite"/>
    </source>
</evidence>
<accession>A0A9P4Y085</accession>
<dbReference type="OrthoDB" id="2922289at2759"/>
<sequence length="714" mass="81272">MAQTDAGVVIRELHQDLARKYRLHGPTIETLWRGFTRAQRTKAIKEGAAEGVVLKNRMDPSMGEVYKLLPEWNLRDVTESSDFLPNLLRYRATTKLMEQYSEHHLMNPGGDLGFITTMMQTRNLRHVDERRLNDSFTVFLDDDDHYGKSFTISEGVDRSQALGGFSPAIQGGLCVPQSTAELIFMRQSGLLQALNIIIEDILDIGSKTRAKKKQTSKDVDTAPAPAMSQLSIQAQPTKRSLTELLEVAKDQKALSDEHLYLLTVEPVVLAHAVNITFFSRPELVADEKGRSLPVHTDRFISPAFFDVIHGAVQDAAIWNYLHRLLELLEEAAADKVRRAIILQEISNAGHLQYDRTQSLLKRQVQTGTGKRYFKRVSNVYDKGNARVAMKIKPEELTRADPQLHYLLRLCQADTTAATAVEWMEKLGSLHMSHPDEREKLAEREFNALWDHTAIVAFMQDLALAISMPPRSRKTGQVFVARYNDLETELNNTKSEIDLTQFVVPIDNLEEPGVAPNALRALEEAIIDKKGTKLGFMYQDLIDDCIADLEKQYQKIQTKVEQKKEHPQYPVEDPQVRTEQRRQKEKTRPSHSSVFELVRPTKSQEQKDTNTLQQRQTFVVKKTTAEVFTTLFDKSESRRPVSWVAFEAALADLGFSVVPKFGSVYTFVPPETMALNKSLTLHRPHKSNIEGWLVPIFARRLHRLYGWGKDTFQVE</sequence>